<evidence type="ECO:0000313" key="3">
    <source>
        <dbReference type="Proteomes" id="UP000515550"/>
    </source>
</evidence>
<sequence>MNKFYIQIVFFLLSIFICVNNKTLATGLTPKEQNNKTRVNVLTPKEHNNKTLATNLASREQIDKILATELTPREKCNKILDAMQKAVEQNKGPRVNVLTPKEHNNKTLATGLTPREQINKLYDTGVTPGEQSNKLFDAMLPPEELNKRNREYALSLEFHAKLAADTRKKIYIKNKDLLCTNPNEIANAEKFMNEAVTQLEHHITNIDGYKLRKYTENFHVSLLTKKHEDTIIQKINLKYHHVHKYNEITNIFWDPALANDLNNGDVQRKIVRVYNPNLVMIQQRYKSWFGGREKYFYALAKKVRISEEKTIIVMASVNINDGHPSKKEYKNKIIENVNVFRTQINSEDDIRNGKLKKTFANITGYLIEKMRSYVNVIYLESIDEHTSKYQKLILEKALNKFFNYEDDKLYIYP</sequence>
<feature type="signal peptide" evidence="1">
    <location>
        <begin position="1"/>
        <end position="25"/>
    </location>
</feature>
<dbReference type="InterPro" id="IPR006486">
    <property type="entry name" value="PYST_A"/>
</dbReference>
<evidence type="ECO:0000313" key="2">
    <source>
        <dbReference type="EMBL" id="CAD2086702.1"/>
    </source>
</evidence>
<dbReference type="SUPFAM" id="SSF55961">
    <property type="entry name" value="Bet v1-like"/>
    <property type="match status" value="1"/>
</dbReference>
<dbReference type="EMBL" id="LR865383">
    <property type="protein sequence ID" value="CAD2086702.1"/>
    <property type="molecule type" value="Genomic_DNA"/>
</dbReference>
<dbReference type="AlphaFoldDB" id="A0A6V7RW86"/>
<organism evidence="2 3">
    <name type="scientific">Plasmodium vinckei brucechwatti</name>
    <dbReference type="NCBI Taxonomy" id="119398"/>
    <lineage>
        <taxon>Eukaryota</taxon>
        <taxon>Sar</taxon>
        <taxon>Alveolata</taxon>
        <taxon>Apicomplexa</taxon>
        <taxon>Aconoidasida</taxon>
        <taxon>Haemosporida</taxon>
        <taxon>Plasmodiidae</taxon>
        <taxon>Plasmodium</taxon>
        <taxon>Plasmodium (Vinckeia)</taxon>
    </lineage>
</organism>
<evidence type="ECO:0000256" key="1">
    <source>
        <dbReference type="SAM" id="SignalP"/>
    </source>
</evidence>
<accession>A0A6V7RW86</accession>
<dbReference type="VEuPathDB" id="PlasmoDB:PVBDA_0500010"/>
<dbReference type="NCBIfam" id="TIGR01599">
    <property type="entry name" value="PYST-A"/>
    <property type="match status" value="1"/>
</dbReference>
<gene>
    <name evidence="2" type="ORF">PVBDA_0500010</name>
</gene>
<reference evidence="2 3" key="1">
    <citation type="submission" date="2020-08" db="EMBL/GenBank/DDBJ databases">
        <authorList>
            <person name="Ramaprasad A."/>
        </authorList>
    </citation>
    <scope>NUCLEOTIDE SEQUENCE [LARGE SCALE GENOMIC DNA]</scope>
</reference>
<dbReference type="Proteomes" id="UP000515550">
    <property type="component" value="Chromosome PVBDA_05"/>
</dbReference>
<feature type="chain" id="PRO_5028451070" evidence="1">
    <location>
        <begin position="26"/>
        <end position="413"/>
    </location>
</feature>
<name>A0A6V7RW86_PLAVN</name>
<proteinExistence type="predicted"/>
<protein>
    <submittedName>
        <fullName evidence="2">Fam-a protein</fullName>
    </submittedName>
</protein>
<keyword evidence="1" id="KW-0732">Signal</keyword>